<name>A0ABT1XPB0_9BURK</name>
<keyword evidence="3" id="KW-1185">Reference proteome</keyword>
<feature type="signal peptide" evidence="1">
    <location>
        <begin position="1"/>
        <end position="25"/>
    </location>
</feature>
<evidence type="ECO:0000256" key="1">
    <source>
        <dbReference type="SAM" id="SignalP"/>
    </source>
</evidence>
<evidence type="ECO:0000313" key="3">
    <source>
        <dbReference type="Proteomes" id="UP001165267"/>
    </source>
</evidence>
<dbReference type="EMBL" id="JANKHG010000027">
    <property type="protein sequence ID" value="MCR2747934.1"/>
    <property type="molecule type" value="Genomic_DNA"/>
</dbReference>
<organism evidence="2 3">
    <name type="scientific">Limnobacter parvus</name>
    <dbReference type="NCBI Taxonomy" id="2939690"/>
    <lineage>
        <taxon>Bacteria</taxon>
        <taxon>Pseudomonadati</taxon>
        <taxon>Pseudomonadota</taxon>
        <taxon>Betaproteobacteria</taxon>
        <taxon>Burkholderiales</taxon>
        <taxon>Burkholderiaceae</taxon>
        <taxon>Limnobacter</taxon>
    </lineage>
</organism>
<accession>A0ABT1XPB0</accession>
<reference evidence="2" key="1">
    <citation type="submission" date="2022-07" db="EMBL/GenBank/DDBJ databases">
        <authorList>
            <person name="Xamxidin M."/>
        </authorList>
    </citation>
    <scope>NUCLEOTIDE SEQUENCE</scope>
    <source>
        <strain evidence="2">YS8-69</strain>
    </source>
</reference>
<keyword evidence="1" id="KW-0732">Signal</keyword>
<protein>
    <submittedName>
        <fullName evidence="2">Uncharacterized protein</fullName>
    </submittedName>
</protein>
<proteinExistence type="predicted"/>
<feature type="chain" id="PRO_5047332761" evidence="1">
    <location>
        <begin position="26"/>
        <end position="340"/>
    </location>
</feature>
<dbReference type="RefSeq" id="WP_257513145.1">
    <property type="nucleotide sequence ID" value="NZ_JANKHG010000027.1"/>
</dbReference>
<comment type="caution">
    <text evidence="2">The sequence shown here is derived from an EMBL/GenBank/DDBJ whole genome shotgun (WGS) entry which is preliminary data.</text>
</comment>
<dbReference type="Proteomes" id="UP001165267">
    <property type="component" value="Unassembled WGS sequence"/>
</dbReference>
<sequence length="340" mass="37787">MRLLTKTKSLAAVGFLAFLPLTGFAQTAAPSADLVNLQAQVDNYLSPAMVNEIDSLLSSYTTLGLGQTYTAASPGLVSVADGMDATWSKMTYSDASASQLIGYAKDQCVSHTTYDQLVAKGVKLDQAKFNSTRDKFCKLVKAAAELKHRYDKYQAIKANGVTLAKREKSQGHDFKDRHRTFAGGFDLVYYPDVANTLKTGLHPDHQLQYNSWMKWSDDGKQPLNLLKKLRDQRNDKAGKCDGVSLHIIDGKEVDGWFYLDVVNVTSSKLTIKNCMKADYNKTHKTHGFPEFSVEAPFGYLYELEQMKDSAKVQLKDKIKTKVVSMVGANEQMVALLQKLK</sequence>
<gene>
    <name evidence="2" type="ORF">NSP04_14885</name>
</gene>
<evidence type="ECO:0000313" key="2">
    <source>
        <dbReference type="EMBL" id="MCR2747934.1"/>
    </source>
</evidence>